<organism evidence="2 3">
    <name type="scientific">Massilia soli</name>
    <dbReference type="NCBI Taxonomy" id="2792854"/>
    <lineage>
        <taxon>Bacteria</taxon>
        <taxon>Pseudomonadati</taxon>
        <taxon>Pseudomonadota</taxon>
        <taxon>Betaproteobacteria</taxon>
        <taxon>Burkholderiales</taxon>
        <taxon>Oxalobacteraceae</taxon>
        <taxon>Telluria group</taxon>
        <taxon>Massilia</taxon>
    </lineage>
</organism>
<feature type="transmembrane region" description="Helical" evidence="1">
    <location>
        <begin position="12"/>
        <end position="33"/>
    </location>
</feature>
<reference evidence="2 3" key="2">
    <citation type="submission" date="2021-08" db="EMBL/GenBank/DDBJ databases">
        <title>Massilia sp. R798.</title>
        <authorList>
            <person name="Baek J.H."/>
            <person name="Jung H.S."/>
            <person name="Kim K.R."/>
            <person name="Jeon C.O."/>
        </authorList>
    </citation>
    <scope>NUCLEOTIDE SEQUENCE [LARGE SCALE GENOMIC DNA]</scope>
    <source>
        <strain evidence="2 3">R798</strain>
    </source>
</reference>
<dbReference type="InterPro" id="IPR021218">
    <property type="entry name" value="DUF2784"/>
</dbReference>
<comment type="caution">
    <text evidence="2">The sequence shown here is derived from an EMBL/GenBank/DDBJ whole genome shotgun (WGS) entry which is preliminary data.</text>
</comment>
<feature type="transmembrane region" description="Helical" evidence="1">
    <location>
        <begin position="45"/>
        <end position="66"/>
    </location>
</feature>
<dbReference type="RefSeq" id="WP_223464575.1">
    <property type="nucleotide sequence ID" value="NZ_JAFBIL020000001.1"/>
</dbReference>
<evidence type="ECO:0000256" key="1">
    <source>
        <dbReference type="SAM" id="Phobius"/>
    </source>
</evidence>
<keyword evidence="1" id="KW-1133">Transmembrane helix</keyword>
<evidence type="ECO:0000313" key="2">
    <source>
        <dbReference type="EMBL" id="MBZ2205918.1"/>
    </source>
</evidence>
<keyword evidence="3" id="KW-1185">Reference proteome</keyword>
<gene>
    <name evidence="2" type="ORF">I4X03_001430</name>
</gene>
<feature type="transmembrane region" description="Helical" evidence="1">
    <location>
        <begin position="103"/>
        <end position="124"/>
    </location>
</feature>
<dbReference type="Proteomes" id="UP000809349">
    <property type="component" value="Unassembled WGS sequence"/>
</dbReference>
<dbReference type="EMBL" id="JAFBIL020000001">
    <property type="protein sequence ID" value="MBZ2205918.1"/>
    <property type="molecule type" value="Genomic_DNA"/>
</dbReference>
<proteinExistence type="predicted"/>
<sequence>MDSSTYRLLADAVLILHVGVVLFNVGALVLVLAGPGLGWQWVRNLAFRLLHLAAIAYVVITTWLGIDCGLTVLEQWLRTRAGQLGYDDGFIAHWLSRALFFEAPPWVFIALYSAFGLLVLWSWVRVPPTRPAR</sequence>
<name>A0ABS7SI80_9BURK</name>
<accession>A0ABS7SI80</accession>
<evidence type="ECO:0000313" key="3">
    <source>
        <dbReference type="Proteomes" id="UP000809349"/>
    </source>
</evidence>
<keyword evidence="1" id="KW-0812">Transmembrane</keyword>
<protein>
    <submittedName>
        <fullName evidence="2">DUF2784 domain-containing protein</fullName>
    </submittedName>
</protein>
<dbReference type="Pfam" id="PF10861">
    <property type="entry name" value="DUF2784"/>
    <property type="match status" value="1"/>
</dbReference>
<reference evidence="2 3" key="1">
    <citation type="submission" date="2021-01" db="EMBL/GenBank/DDBJ databases">
        <authorList>
            <person name="Ruan W."/>
            <person name="Khan S.A."/>
            <person name="Jeon C.O."/>
        </authorList>
    </citation>
    <scope>NUCLEOTIDE SEQUENCE [LARGE SCALE GENOMIC DNA]</scope>
    <source>
        <strain evidence="2 3">R798</strain>
    </source>
</reference>
<keyword evidence="1" id="KW-0472">Membrane</keyword>